<gene>
    <name evidence="1" type="ORF">D7Y33_02985</name>
</gene>
<dbReference type="SUPFAM" id="SSF56281">
    <property type="entry name" value="Metallo-hydrolase/oxidoreductase"/>
    <property type="match status" value="1"/>
</dbReference>
<sequence>MTRIDFVGRGLLLSAILLLAACSTGSIKPTPPPLVGAPVVNVVDPGNLVVHTLPIGAGNCQIAQCPSGNRLVVMDCGSKGAGTQDWDAGKVKGYVETLIDDKSEITVSISHPDEDHYNYIAPVFANMKVTSLYLGGDWSQYNSTFQDWVKTQRIKSAAQVNMYTGFYASATPEPGLSCWKPEHGGSSMQVASYILGVNAGTTKNDGSMVVAMRYGDFTTTFTGDMTQATENKLQLPNGLKSFKANLLTGAHHGASSQGSNSVEWAKATSPDFVIFSAGLRYSHPRCDAVDRYTTVGAALPEHEYFCGNSGTGENRKTTDNILVTDSNGLIVIEADTHGAMKVLPVKF</sequence>
<dbReference type="RefSeq" id="WP_049429272.1">
    <property type="nucleotide sequence ID" value="NZ_CP166581.1"/>
</dbReference>
<organism evidence="1 2">
    <name type="scientific">Stenotrophomonas maltophilia</name>
    <name type="common">Pseudomonas maltophilia</name>
    <name type="synonym">Xanthomonas maltophilia</name>
    <dbReference type="NCBI Taxonomy" id="40324"/>
    <lineage>
        <taxon>Bacteria</taxon>
        <taxon>Pseudomonadati</taxon>
        <taxon>Pseudomonadota</taxon>
        <taxon>Gammaproteobacteria</taxon>
        <taxon>Lysobacterales</taxon>
        <taxon>Lysobacteraceae</taxon>
        <taxon>Stenotrophomonas</taxon>
        <taxon>Stenotrophomonas maltophilia group</taxon>
    </lineage>
</organism>
<dbReference type="InterPro" id="IPR052159">
    <property type="entry name" value="Competence_DNA_uptake"/>
</dbReference>
<protein>
    <recommendedName>
        <fullName evidence="3">Metallo-beta-lactamase domain-containing protein</fullName>
    </recommendedName>
</protein>
<evidence type="ECO:0000313" key="1">
    <source>
        <dbReference type="EMBL" id="MBA0309984.1"/>
    </source>
</evidence>
<proteinExistence type="predicted"/>
<dbReference type="PANTHER" id="PTHR30619:SF1">
    <property type="entry name" value="RECOMBINATION PROTEIN 2"/>
    <property type="match status" value="1"/>
</dbReference>
<evidence type="ECO:0000313" key="2">
    <source>
        <dbReference type="Proteomes" id="UP000822271"/>
    </source>
</evidence>
<dbReference type="EMBL" id="RAUE01000004">
    <property type="protein sequence ID" value="MBA0309984.1"/>
    <property type="molecule type" value="Genomic_DNA"/>
</dbReference>
<dbReference type="Proteomes" id="UP000822271">
    <property type="component" value="Unassembled WGS sequence"/>
</dbReference>
<name>A0A2J0T2B2_STEMA</name>
<dbReference type="OrthoDB" id="9761531at2"/>
<dbReference type="InterPro" id="IPR036866">
    <property type="entry name" value="RibonucZ/Hydroxyglut_hydro"/>
</dbReference>
<dbReference type="AlphaFoldDB" id="A0A2J0T2B2"/>
<dbReference type="Gene3D" id="3.60.15.10">
    <property type="entry name" value="Ribonuclease Z/Hydroxyacylglutathione hydrolase-like"/>
    <property type="match status" value="1"/>
</dbReference>
<reference evidence="1" key="1">
    <citation type="submission" date="2018-09" db="EMBL/GenBank/DDBJ databases">
        <authorList>
            <person name="Groschel M."/>
            <person name="Kohl T."/>
            <person name="Conchillo-Sole O."/>
            <person name="Mamat U."/>
            <person name="Yero D."/>
            <person name="Niemann S."/>
            <person name="Daura X."/>
            <person name="Gibert I."/>
        </authorList>
    </citation>
    <scope>NUCLEOTIDE SEQUENCE</scope>
    <source>
        <strain evidence="1">OG156</strain>
    </source>
</reference>
<accession>A0A2J0T2B2</accession>
<comment type="caution">
    <text evidence="1">The sequence shown here is derived from an EMBL/GenBank/DDBJ whole genome shotgun (WGS) entry which is preliminary data.</text>
</comment>
<dbReference type="PROSITE" id="PS51257">
    <property type="entry name" value="PROKAR_LIPOPROTEIN"/>
    <property type="match status" value="1"/>
</dbReference>
<dbReference type="PANTHER" id="PTHR30619">
    <property type="entry name" value="DNA INTERNALIZATION/COMPETENCE PROTEIN COMEC/REC2"/>
    <property type="match status" value="1"/>
</dbReference>
<reference evidence="1" key="2">
    <citation type="journal article" date="2020" name="Front. Microbiol.">
        <title>Genetic Variants of the DSF Quorum Sensing System in Stenotrophomonas maltophilia Influence Virulence and Resistance Phenotypes Among Genotypically Diverse Clinical Isolates.</title>
        <authorList>
            <person name="Yero D."/>
            <person name="Huedo P."/>
            <person name="Conchillo-Sole O."/>
            <person name="Martinez-Servat S."/>
            <person name="Mamat U."/>
            <person name="Coves X."/>
            <person name="Llanas F."/>
            <person name="Roca I."/>
            <person name="Vila J."/>
            <person name="Schaible U.E."/>
            <person name="Daura X."/>
            <person name="Gibert I."/>
        </authorList>
    </citation>
    <scope>NUCLEOTIDE SEQUENCE</scope>
    <source>
        <strain evidence="1">OG156</strain>
    </source>
</reference>
<evidence type="ECO:0008006" key="3">
    <source>
        <dbReference type="Google" id="ProtNLM"/>
    </source>
</evidence>